<evidence type="ECO:0000256" key="8">
    <source>
        <dbReference type="SAM" id="MobiDB-lite"/>
    </source>
</evidence>
<organism evidence="11 12">
    <name type="scientific">Limulus polyphemus</name>
    <name type="common">Atlantic horseshoe crab</name>
    <dbReference type="NCBI Taxonomy" id="6850"/>
    <lineage>
        <taxon>Eukaryota</taxon>
        <taxon>Metazoa</taxon>
        <taxon>Ecdysozoa</taxon>
        <taxon>Arthropoda</taxon>
        <taxon>Chelicerata</taxon>
        <taxon>Merostomata</taxon>
        <taxon>Xiphosura</taxon>
        <taxon>Limulidae</taxon>
        <taxon>Limulus</taxon>
    </lineage>
</organism>
<feature type="domain" description="Protein kinase" evidence="9">
    <location>
        <begin position="16"/>
        <end position="267"/>
    </location>
</feature>
<evidence type="ECO:0000313" key="11">
    <source>
        <dbReference type="Proteomes" id="UP000694941"/>
    </source>
</evidence>
<feature type="compositionally biased region" description="Basic and acidic residues" evidence="8">
    <location>
        <begin position="622"/>
        <end position="631"/>
    </location>
</feature>
<keyword evidence="5 7" id="KW-0067">ATP-binding</keyword>
<feature type="domain" description="UBA" evidence="10">
    <location>
        <begin position="295"/>
        <end position="335"/>
    </location>
</feature>
<dbReference type="InterPro" id="IPR011009">
    <property type="entry name" value="Kinase-like_dom_sf"/>
</dbReference>
<reference evidence="12" key="1">
    <citation type="submission" date="2025-08" db="UniProtKB">
        <authorList>
            <consortium name="RefSeq"/>
        </authorList>
    </citation>
    <scope>IDENTIFICATION</scope>
    <source>
        <tissue evidence="12">Muscle</tissue>
    </source>
</reference>
<dbReference type="InterPro" id="IPR017441">
    <property type="entry name" value="Protein_kinase_ATP_BS"/>
</dbReference>
<dbReference type="PANTHER" id="PTHR24346">
    <property type="entry name" value="MAP/MICROTUBULE AFFINITY-REGULATING KINASE"/>
    <property type="match status" value="1"/>
</dbReference>
<evidence type="ECO:0000256" key="2">
    <source>
        <dbReference type="ARBA" id="ARBA00022553"/>
    </source>
</evidence>
<dbReference type="GeneID" id="106478581"/>
<keyword evidence="11" id="KW-1185">Reference proteome</keyword>
<evidence type="ECO:0000256" key="7">
    <source>
        <dbReference type="PROSITE-ProRule" id="PRU10141"/>
    </source>
</evidence>
<dbReference type="PROSITE" id="PS50030">
    <property type="entry name" value="UBA"/>
    <property type="match status" value="1"/>
</dbReference>
<keyword evidence="4 7" id="KW-0547">Nucleotide-binding</keyword>
<protein>
    <submittedName>
        <fullName evidence="12">Serine/threonine-protein kinase SIK2-like isoform X1</fullName>
    </submittedName>
</protein>
<dbReference type="PANTHER" id="PTHR24346:SF74">
    <property type="entry name" value="PROTEIN KINASE DOMAIN-CONTAINING PROTEIN"/>
    <property type="match status" value="1"/>
</dbReference>
<accession>A0ABM1S2P3</accession>
<proteinExistence type="predicted"/>
<comment type="cofactor">
    <cofactor evidence="1">
        <name>Mg(2+)</name>
        <dbReference type="ChEBI" id="CHEBI:18420"/>
    </cofactor>
</comment>
<evidence type="ECO:0000256" key="5">
    <source>
        <dbReference type="ARBA" id="ARBA00022840"/>
    </source>
</evidence>
<evidence type="ECO:0000256" key="3">
    <source>
        <dbReference type="ARBA" id="ARBA00022723"/>
    </source>
</evidence>
<dbReference type="PROSITE" id="PS00107">
    <property type="entry name" value="PROTEIN_KINASE_ATP"/>
    <property type="match status" value="1"/>
</dbReference>
<evidence type="ECO:0000256" key="1">
    <source>
        <dbReference type="ARBA" id="ARBA00001946"/>
    </source>
</evidence>
<dbReference type="PROSITE" id="PS00108">
    <property type="entry name" value="PROTEIN_KINASE_ST"/>
    <property type="match status" value="1"/>
</dbReference>
<dbReference type="CDD" id="cd14338">
    <property type="entry name" value="UBA_SIK"/>
    <property type="match status" value="1"/>
</dbReference>
<evidence type="ECO:0000259" key="10">
    <source>
        <dbReference type="PROSITE" id="PS50030"/>
    </source>
</evidence>
<name>A0ABM1S2P3_LIMPO</name>
<dbReference type="InterPro" id="IPR057380">
    <property type="entry name" value="UBA_SIK1/2/3"/>
</dbReference>
<evidence type="ECO:0000313" key="12">
    <source>
        <dbReference type="RefSeq" id="XP_022237898.1"/>
    </source>
</evidence>
<feature type="region of interest" description="Disordered" evidence="8">
    <location>
        <begin position="618"/>
        <end position="638"/>
    </location>
</feature>
<dbReference type="CDD" id="cd14071">
    <property type="entry name" value="STKc_SIK"/>
    <property type="match status" value="1"/>
</dbReference>
<evidence type="ECO:0000256" key="6">
    <source>
        <dbReference type="ARBA" id="ARBA00022842"/>
    </source>
</evidence>
<evidence type="ECO:0000256" key="4">
    <source>
        <dbReference type="ARBA" id="ARBA00022741"/>
    </source>
</evidence>
<dbReference type="InterPro" id="IPR008271">
    <property type="entry name" value="Ser/Thr_kinase_AS"/>
</dbReference>
<sequence length="856" mass="96936">MGMAEKPKGPIRVGFYDIERTIGKGNFAVVKLARHRITKTEVAIKIIDKTHLDEVNLEKVYREVQIMKHLSHPNIIKLYQVMETKNMVYLVSEYASKGEIFEFIARHGRMPEAVAQKKFSQIVSAVQYCHNQCIVHRDLKAENLLLDDNMNIKIADFGFSNYYSLDNLLTTWCGSPPYAAPEVFEGKKYVGPEIDVWSLGVVLYVMVCGTLPFDGSSLQVLRERVLSGRFRIPYFMSSECENIIRRMLVLDPSKRFTIEYIKQHKWMQVERGNSLPLPLHLGSFYSDREAAKVGEFNEKILRLMESLGIDTTKTRESLVNEKYDHHAAIYFLLLDRLRQHRATVSAAILKQPADICDLRRPSTIAEQAMRKLDSPLPVYNLYPQSVCPSSGSPTSQADAVDYQSESRPYIGALRHHVFSKTTDGTTTFGGPFIGHAYRISKKEIGQLLPLSVHSKPEAYQIPKVFRSQTGSPMSKVTESLDEGLEADFSEGSRDSKTPPLVTRRSSCQYSEHATCCGAFSELNDGHRDSPPLSNLTQMLSLSDSPVGSFTSQESNFDSFDSQIETDFASSLSSCAAQENLSIGNFYDSRDESLCATIPCEVLSQTRIPIRINNKNRSSYRHNPIDFDRSAKDSPTSFREGRRASDSFFAEGVVPFCQRLSQSSKAHGIVRLNEVKQEYQQLQNLYPSQLPHAQKFHNKLQHTQYWSITRSSVPSSNNHLPTKIYKRVSLPENFTDISKSSAITQRIVCEEPRLVPPTECGGMLVGQNKLLQKQLLHQSLQQKRQVLQKQSALYRRQMVRQTSYTLALPVPLLPPRPADLISTALPFQPISEDITSPSDEETHCQFYTQEEKSKVIE</sequence>
<keyword evidence="3" id="KW-0479">Metal-binding</keyword>
<dbReference type="RefSeq" id="XP_022237898.1">
    <property type="nucleotide sequence ID" value="XM_022382190.1"/>
</dbReference>
<dbReference type="Pfam" id="PF23312">
    <property type="entry name" value="UBA_SIK3"/>
    <property type="match status" value="1"/>
</dbReference>
<dbReference type="SUPFAM" id="SSF56112">
    <property type="entry name" value="Protein kinase-like (PK-like)"/>
    <property type="match status" value="1"/>
</dbReference>
<dbReference type="Pfam" id="PF00069">
    <property type="entry name" value="Pkinase"/>
    <property type="match status" value="1"/>
</dbReference>
<evidence type="ECO:0000259" key="9">
    <source>
        <dbReference type="PROSITE" id="PS50011"/>
    </source>
</evidence>
<dbReference type="InterPro" id="IPR034672">
    <property type="entry name" value="SIK"/>
</dbReference>
<dbReference type="PROSITE" id="PS50011">
    <property type="entry name" value="PROTEIN_KINASE_DOM"/>
    <property type="match status" value="1"/>
</dbReference>
<dbReference type="InterPro" id="IPR000719">
    <property type="entry name" value="Prot_kinase_dom"/>
</dbReference>
<keyword evidence="2" id="KW-0597">Phosphoprotein</keyword>
<dbReference type="InterPro" id="IPR015940">
    <property type="entry name" value="UBA"/>
</dbReference>
<dbReference type="Gene3D" id="1.10.510.10">
    <property type="entry name" value="Transferase(Phosphotransferase) domain 1"/>
    <property type="match status" value="1"/>
</dbReference>
<keyword evidence="6" id="KW-0460">Magnesium</keyword>
<dbReference type="SMART" id="SM00220">
    <property type="entry name" value="S_TKc"/>
    <property type="match status" value="1"/>
</dbReference>
<dbReference type="Proteomes" id="UP000694941">
    <property type="component" value="Unplaced"/>
</dbReference>
<feature type="binding site" evidence="7">
    <location>
        <position position="45"/>
    </location>
    <ligand>
        <name>ATP</name>
        <dbReference type="ChEBI" id="CHEBI:30616"/>
    </ligand>
</feature>
<gene>
    <name evidence="12" type="primary">LOC106478581</name>
</gene>